<dbReference type="RefSeq" id="WP_369331985.1">
    <property type="nucleotide sequence ID" value="NZ_JAULBC010000009.1"/>
</dbReference>
<feature type="signal peptide" evidence="4">
    <location>
        <begin position="1"/>
        <end position="24"/>
    </location>
</feature>
<reference evidence="6 7" key="1">
    <citation type="submission" date="2023-07" db="EMBL/GenBank/DDBJ databases">
        <authorList>
            <person name="Lian W.-H."/>
        </authorList>
    </citation>
    <scope>NUCLEOTIDE SEQUENCE [LARGE SCALE GENOMIC DNA]</scope>
    <source>
        <strain evidence="6 7">SYSU DXS3180</strain>
    </source>
</reference>
<dbReference type="InterPro" id="IPR054579">
    <property type="entry name" value="GCE-like_dom"/>
</dbReference>
<feature type="domain" description="4-O-methyl-glucuronoyl methylesterase-like" evidence="5">
    <location>
        <begin position="229"/>
        <end position="377"/>
    </location>
</feature>
<evidence type="ECO:0000256" key="2">
    <source>
        <dbReference type="ARBA" id="ARBA00022729"/>
    </source>
</evidence>
<dbReference type="InterPro" id="IPR029058">
    <property type="entry name" value="AB_hydrolase_fold"/>
</dbReference>
<gene>
    <name evidence="6" type="ORF">QTN47_23880</name>
</gene>
<name>A0ABV3ZPB0_9BACT</name>
<comment type="caution">
    <text evidence="6">The sequence shown here is derived from an EMBL/GenBank/DDBJ whole genome shotgun (WGS) entry which is preliminary data.</text>
</comment>
<evidence type="ECO:0000256" key="4">
    <source>
        <dbReference type="SAM" id="SignalP"/>
    </source>
</evidence>
<keyword evidence="1" id="KW-0719">Serine esterase</keyword>
<dbReference type="Gene3D" id="3.40.50.1820">
    <property type="entry name" value="alpha/beta hydrolase"/>
    <property type="match status" value="1"/>
</dbReference>
<proteinExistence type="predicted"/>
<keyword evidence="2 4" id="KW-0732">Signal</keyword>
<evidence type="ECO:0000256" key="1">
    <source>
        <dbReference type="ARBA" id="ARBA00022487"/>
    </source>
</evidence>
<sequence length="425" mass="47837">MQHKTIACFIFLFTILFNTHKSSAQVPAGTNVDESKVKPYTLPDPLQMQDGKKVTNVNDWNNIQRPYIYHLFEENVYGRIPRIKLTQTFRVRETGDAIGGLATRKQIRIYLSTADTSAFIDLLLYLPKSKTKAPVFVGYNFNGNQTVQADPAIFISENPLRDSRLKNADGTASDSTRGIASNSWDVKNIIKNGIGLVTAYYGDIEVDTKDGWQTGIRTKLKDELKIQPAEWSAISAWAWGLMRIMDYLEQDSNIDAKHVALFGHSRLGKTALWTGATDQRFAMVISNESGEGGAALARRNYGETIKDLNERFPHWFVGKYRTYNNNASAMPVDQHMLLSLIAPRPLYVASAEDDQWSDPKGEFLSAVNAASVYALFGKKGLGTDKMPPLNTSVGNTIRYHERTGKHAVTEFDWQQYIKFVNEQFK</sequence>
<organism evidence="6 7">
    <name type="scientific">Danxiaibacter flavus</name>
    <dbReference type="NCBI Taxonomy" id="3049108"/>
    <lineage>
        <taxon>Bacteria</taxon>
        <taxon>Pseudomonadati</taxon>
        <taxon>Bacteroidota</taxon>
        <taxon>Chitinophagia</taxon>
        <taxon>Chitinophagales</taxon>
        <taxon>Chitinophagaceae</taxon>
        <taxon>Danxiaibacter</taxon>
    </lineage>
</organism>
<dbReference type="SUPFAM" id="SSF53474">
    <property type="entry name" value="alpha/beta-Hydrolases"/>
    <property type="match status" value="1"/>
</dbReference>
<feature type="chain" id="PRO_5047537483" description="4-O-methyl-glucuronoyl methylesterase-like domain-containing protein" evidence="4">
    <location>
        <begin position="25"/>
        <end position="425"/>
    </location>
</feature>
<dbReference type="EMBL" id="JAULBC010000009">
    <property type="protein sequence ID" value="MEX6690573.1"/>
    <property type="molecule type" value="Genomic_DNA"/>
</dbReference>
<protein>
    <recommendedName>
        <fullName evidence="5">4-O-methyl-glucuronoyl methylesterase-like domain-containing protein</fullName>
    </recommendedName>
</protein>
<accession>A0ABV3ZPB0</accession>
<evidence type="ECO:0000313" key="6">
    <source>
        <dbReference type="EMBL" id="MEX6690573.1"/>
    </source>
</evidence>
<keyword evidence="7" id="KW-1185">Reference proteome</keyword>
<evidence type="ECO:0000256" key="3">
    <source>
        <dbReference type="ARBA" id="ARBA00022801"/>
    </source>
</evidence>
<dbReference type="Pfam" id="PF22244">
    <property type="entry name" value="GCE_fung"/>
    <property type="match status" value="1"/>
</dbReference>
<evidence type="ECO:0000313" key="7">
    <source>
        <dbReference type="Proteomes" id="UP001560573"/>
    </source>
</evidence>
<keyword evidence="3" id="KW-0378">Hydrolase</keyword>
<dbReference type="Proteomes" id="UP001560573">
    <property type="component" value="Unassembled WGS sequence"/>
</dbReference>
<evidence type="ECO:0000259" key="5">
    <source>
        <dbReference type="Pfam" id="PF22244"/>
    </source>
</evidence>